<reference evidence="1" key="1">
    <citation type="submission" date="2018-04" db="EMBL/GenBank/DDBJ databases">
        <authorList>
            <person name="Go L.Y."/>
            <person name="Mitchell J.A."/>
        </authorList>
    </citation>
    <scope>NUCLEOTIDE SEQUENCE</scope>
    <source>
        <strain evidence="1">ARTV</strain>
    </source>
</reference>
<dbReference type="SUPFAM" id="SSF56399">
    <property type="entry name" value="ADP-ribosylation"/>
    <property type="match status" value="1"/>
</dbReference>
<dbReference type="Gene3D" id="3.90.176.10">
    <property type="entry name" value="Toxin ADP-ribosyltransferase, Chain A, domain 1"/>
    <property type="match status" value="1"/>
</dbReference>
<dbReference type="PROSITE" id="PS51996">
    <property type="entry name" value="TR_MART"/>
    <property type="match status" value="1"/>
</dbReference>
<name>A0A3B0LWZ4_9GAMM</name>
<keyword evidence="1" id="KW-0808">Transferase</keyword>
<dbReference type="AlphaFoldDB" id="A0A3B0LWZ4"/>
<proteinExistence type="predicted"/>
<sequence length="110" mass="12293">MVFRGIGFDYPGGAQDKTKYTTIGSVIEQKSYTSTTVGRPFLNTHLLILQAHDAANGHWIAPSACFPGEDEVLFAPKTKFVIKDVVASDEFDGARFLGYYFSESFMYHKK</sequence>
<dbReference type="EC" id="2.4.2.31" evidence="1"/>
<evidence type="ECO:0000313" key="1">
    <source>
        <dbReference type="EMBL" id="SSW94573.1"/>
    </source>
</evidence>
<accession>A0A3B0LWZ4</accession>
<keyword evidence="1" id="KW-0328">Glycosyltransferase</keyword>
<dbReference type="GO" id="GO:0106274">
    <property type="term" value="F:NAD+-protein-arginine ADP-ribosyltransferase activity"/>
    <property type="evidence" value="ECO:0007669"/>
    <property type="project" value="UniProtKB-EC"/>
</dbReference>
<dbReference type="EMBL" id="UFQR01000001">
    <property type="protein sequence ID" value="SSW94573.1"/>
    <property type="molecule type" value="Genomic_DNA"/>
</dbReference>
<gene>
    <name evidence="1" type="primary">phxA</name>
    <name evidence="1" type="ORF">ARTV_0092</name>
</gene>
<organism evidence="1">
    <name type="scientific">Arsenophonus endosymbiont of Trialeurodes vaporariorum</name>
    <dbReference type="NCBI Taxonomy" id="235567"/>
    <lineage>
        <taxon>Bacteria</taxon>
        <taxon>Pseudomonadati</taxon>
        <taxon>Pseudomonadota</taxon>
        <taxon>Gammaproteobacteria</taxon>
        <taxon>Enterobacterales</taxon>
        <taxon>Morganellaceae</taxon>
        <taxon>Arsenophonus</taxon>
    </lineage>
</organism>
<protein>
    <submittedName>
        <fullName evidence="1">Photox toxin</fullName>
        <ecNumber evidence="1">2.4.2.31</ecNumber>
    </submittedName>
</protein>